<sequence>MPKPKCKVCGAAMMKNGKTKAGTQRWRCGRCGASSVRKIDSAAKALAMFVRWLLGKLAQCELGIPARTFRDKTARFWSLWPILPACDEAHHFVYMDGIWLVRNKAVVLIACTDAHVIGCHLAKSENAKDRACLMQGIAPPDVLVCDGAGGIGKAMRAAWPETRIQRCATTRPKTQAGVDLYAVAKDLMRVEDSTEAAVWMARFQGWCAEYEGFLRERSETDRHKYRHERLGKARRALVELCSLGRGAGVA</sequence>
<evidence type="ECO:0000313" key="1">
    <source>
        <dbReference type="EMBL" id="NHM14934.1"/>
    </source>
</evidence>
<dbReference type="RefSeq" id="WP_166340405.1">
    <property type="nucleotide sequence ID" value="NZ_CP072829.1"/>
</dbReference>
<dbReference type="KEGG" id="ebz:J7S26_04930"/>
<dbReference type="Proteomes" id="UP000636394">
    <property type="component" value="Unassembled WGS sequence"/>
</dbReference>
<dbReference type="EMBL" id="CP072829">
    <property type="protein sequence ID" value="QTU83742.1"/>
    <property type="molecule type" value="Genomic_DNA"/>
</dbReference>
<evidence type="ECO:0008006" key="5">
    <source>
        <dbReference type="Google" id="ProtNLM"/>
    </source>
</evidence>
<organism evidence="2 4">
    <name type="scientific">Xiamenia xianingshaonis</name>
    <dbReference type="NCBI Taxonomy" id="2682776"/>
    <lineage>
        <taxon>Bacteria</taxon>
        <taxon>Bacillati</taxon>
        <taxon>Actinomycetota</taxon>
        <taxon>Coriobacteriia</taxon>
        <taxon>Eggerthellales</taxon>
        <taxon>Eggerthellaceae</taxon>
        <taxon>Xiamenia</taxon>
    </lineage>
</organism>
<reference evidence="2" key="2">
    <citation type="submission" date="2021-04" db="EMBL/GenBank/DDBJ databases">
        <title>Novel species in family Eggerthellaceae.</title>
        <authorList>
            <person name="Zhang G."/>
        </authorList>
    </citation>
    <scope>NUCLEOTIDE SEQUENCE</scope>
    <source>
        <strain evidence="2">Zg-886</strain>
    </source>
</reference>
<protein>
    <recommendedName>
        <fullName evidence="5">Transposase</fullName>
    </recommendedName>
</protein>
<dbReference type="EMBL" id="WPCR01000014">
    <property type="protein sequence ID" value="NHM14934.1"/>
    <property type="molecule type" value="Genomic_DNA"/>
</dbReference>
<reference evidence="1 3" key="1">
    <citation type="submission" date="2019-11" db="EMBL/GenBank/DDBJ databases">
        <title>Eggerthellaceae novel genus isolated from the rectal contents of marmort.</title>
        <authorList>
            <person name="Zhang G."/>
        </authorList>
    </citation>
    <scope>NUCLEOTIDE SEQUENCE [LARGE SCALE GENOMIC DNA]</scope>
    <source>
        <strain evidence="1">Zg-886</strain>
        <strain evidence="3">zg-886</strain>
    </source>
</reference>
<gene>
    <name evidence="1" type="ORF">GMI68_09250</name>
    <name evidence="2" type="ORF">J7S26_04930</name>
</gene>
<accession>A0A9E6MPS4</accession>
<evidence type="ECO:0000313" key="4">
    <source>
        <dbReference type="Proteomes" id="UP000671910"/>
    </source>
</evidence>
<proteinExistence type="predicted"/>
<evidence type="ECO:0000313" key="2">
    <source>
        <dbReference type="EMBL" id="QTU83742.1"/>
    </source>
</evidence>
<name>A0A9E6MPS4_9ACTN</name>
<dbReference type="Proteomes" id="UP000671910">
    <property type="component" value="Chromosome"/>
</dbReference>
<evidence type="ECO:0000313" key="3">
    <source>
        <dbReference type="Proteomes" id="UP000636394"/>
    </source>
</evidence>
<keyword evidence="3" id="KW-1185">Reference proteome</keyword>
<dbReference type="AlphaFoldDB" id="A0A9E6MPS4"/>